<evidence type="ECO:0000256" key="3">
    <source>
        <dbReference type="ARBA" id="ARBA00010136"/>
    </source>
</evidence>
<keyword evidence="6 14" id="KW-0031">Aminopeptidase</keyword>
<proteinExistence type="inferred from homology"/>
<comment type="catalytic activity">
    <reaction evidence="1">
        <text>Release of an N-terminal amino acid, Xaa-|-Yaa- from a peptide, amide or arylamide. Xaa is preferably Ala, but may be most amino acids including Pro (slow action). When a terminal hydrophobic residue is followed by a prolyl residue, the two may be released as an intact Xaa-Pro dipeptide.</text>
        <dbReference type="EC" id="3.4.11.2"/>
    </reaction>
</comment>
<reference evidence="15" key="1">
    <citation type="journal article" date="2019" name="Int. J. Syst. Evol. Microbiol.">
        <title>The Global Catalogue of Microorganisms (GCM) 10K type strain sequencing project: providing services to taxonomists for standard genome sequencing and annotation.</title>
        <authorList>
            <consortium name="The Broad Institute Genomics Platform"/>
            <consortium name="The Broad Institute Genome Sequencing Center for Infectious Disease"/>
            <person name="Wu L."/>
            <person name="Ma J."/>
        </authorList>
    </citation>
    <scope>NUCLEOTIDE SEQUENCE [LARGE SCALE GENOMIC DNA]</scope>
    <source>
        <strain evidence="15">JCM 17924</strain>
    </source>
</reference>
<dbReference type="PANTHER" id="PTHR11533:SF174">
    <property type="entry name" value="PUROMYCIN-SENSITIVE AMINOPEPTIDASE-RELATED"/>
    <property type="match status" value="1"/>
</dbReference>
<comment type="similarity">
    <text evidence="3">Belongs to the peptidase M1 family.</text>
</comment>
<protein>
    <recommendedName>
        <fullName evidence="5">Aminopeptidase N</fullName>
        <ecNumber evidence="4">3.4.11.2</ecNumber>
    </recommendedName>
</protein>
<evidence type="ECO:0000256" key="6">
    <source>
        <dbReference type="ARBA" id="ARBA00022438"/>
    </source>
</evidence>
<keyword evidence="7" id="KW-0645">Protease</keyword>
<evidence type="ECO:0000256" key="4">
    <source>
        <dbReference type="ARBA" id="ARBA00012564"/>
    </source>
</evidence>
<evidence type="ECO:0000256" key="12">
    <source>
        <dbReference type="SAM" id="SignalP"/>
    </source>
</evidence>
<dbReference type="EMBL" id="BAABHA010000010">
    <property type="protein sequence ID" value="GAA4386970.1"/>
    <property type="molecule type" value="Genomic_DNA"/>
</dbReference>
<sequence length="670" mass="74434">MRFLLFAVAGMLGLSASSVLAQDVPQRPVYQSAAAECAAAHQRSSLRQPVHSVRHRQKMERYDVKYYKLDISLTNTSLQMGGSVRMRARNTSGQPLDSVAFELYSTYTIDSVVVDGRRSSGWRRANGDVSARIPQPVAANALFDATVYYRGTAPSGNSAAIGNGLDNGTSSTYGTQVTWSLSEPFSAYEWFPCKQVLTDKIDSVDVWATTNLPNKVGSNGLLQRTVNLPNNRVRYEWKSRYPMAYYLISVACAPYIDYNTPATLPDGRVVPVLHYIYNNQVLVDQKSLIDQTPAMMVNFSTLVSPYPFANEKYGHSMGPIGGGMEHQTMTTQQNFGFTLTAHELFHQWFGNNVTCGKWQDIWLNESFATYGEYLSLNALSTPANARQWLDSQHSFVTSSPGGSVRVPDADSTDVGRIFSSRLSYAKGSTVVHMLRYLLNDDVKFFRALRTYQNTYAGRTATTPDMIRVFEQEAGQSLGYFFNQWIYGEGYPVFSVRWNQQGTSVFLRSTETSTSSVTPFFNTELDFLIRFSSGQSQVVRRRQAQAVTEFGVQIPAGQTVTGIELDPNQWILNGVGTIQRDNSLVLATAAAQRAERVEVFPNPCHDVLRLSALPARATVAEVSDATGRVVLRQPVNATAPQVNVLHLRAGLYHLRLLADGQAVKFARFVKN</sequence>
<evidence type="ECO:0000313" key="15">
    <source>
        <dbReference type="Proteomes" id="UP001500454"/>
    </source>
</evidence>
<evidence type="ECO:0000256" key="1">
    <source>
        <dbReference type="ARBA" id="ARBA00000098"/>
    </source>
</evidence>
<dbReference type="InterPro" id="IPR014782">
    <property type="entry name" value="Peptidase_M1_dom"/>
</dbReference>
<keyword evidence="15" id="KW-1185">Reference proteome</keyword>
<evidence type="ECO:0000256" key="10">
    <source>
        <dbReference type="ARBA" id="ARBA00022833"/>
    </source>
</evidence>
<dbReference type="SUPFAM" id="SSF55486">
    <property type="entry name" value="Metalloproteases ('zincins'), catalytic domain"/>
    <property type="match status" value="1"/>
</dbReference>
<evidence type="ECO:0000256" key="11">
    <source>
        <dbReference type="ARBA" id="ARBA00023049"/>
    </source>
</evidence>
<evidence type="ECO:0000256" key="8">
    <source>
        <dbReference type="ARBA" id="ARBA00022723"/>
    </source>
</evidence>
<keyword evidence="8" id="KW-0479">Metal-binding</keyword>
<feature type="signal peptide" evidence="12">
    <location>
        <begin position="1"/>
        <end position="21"/>
    </location>
</feature>
<dbReference type="CDD" id="cd09603">
    <property type="entry name" value="M1_APN_like"/>
    <property type="match status" value="1"/>
</dbReference>
<dbReference type="Gene3D" id="2.60.40.1730">
    <property type="entry name" value="tricorn interacting facor f3 domain"/>
    <property type="match status" value="1"/>
</dbReference>
<dbReference type="SUPFAM" id="SSF63737">
    <property type="entry name" value="Leukotriene A4 hydrolase N-terminal domain"/>
    <property type="match status" value="1"/>
</dbReference>
<dbReference type="GO" id="GO:0004177">
    <property type="term" value="F:aminopeptidase activity"/>
    <property type="evidence" value="ECO:0007669"/>
    <property type="project" value="UniProtKB-KW"/>
</dbReference>
<dbReference type="InterPro" id="IPR042097">
    <property type="entry name" value="Aminopeptidase_N-like_N_sf"/>
</dbReference>
<dbReference type="InterPro" id="IPR050344">
    <property type="entry name" value="Peptidase_M1_aminopeptidases"/>
</dbReference>
<feature type="domain" description="Peptidase M1 membrane alanine aminopeptidase" evidence="13">
    <location>
        <begin position="332"/>
        <end position="484"/>
    </location>
</feature>
<organism evidence="14 15">
    <name type="scientific">Hymenobacter koreensis</name>
    <dbReference type="NCBI Taxonomy" id="1084523"/>
    <lineage>
        <taxon>Bacteria</taxon>
        <taxon>Pseudomonadati</taxon>
        <taxon>Bacteroidota</taxon>
        <taxon>Cytophagia</taxon>
        <taxon>Cytophagales</taxon>
        <taxon>Hymenobacteraceae</taxon>
        <taxon>Hymenobacter</taxon>
    </lineage>
</organism>
<dbReference type="Proteomes" id="UP001500454">
    <property type="component" value="Unassembled WGS sequence"/>
</dbReference>
<dbReference type="Gene3D" id="1.10.390.10">
    <property type="entry name" value="Neutral Protease Domain 2"/>
    <property type="match status" value="1"/>
</dbReference>
<keyword evidence="12" id="KW-0732">Signal</keyword>
<evidence type="ECO:0000256" key="5">
    <source>
        <dbReference type="ARBA" id="ARBA00015611"/>
    </source>
</evidence>
<accession>A0ABP8J8Q4</accession>
<dbReference type="PRINTS" id="PR00756">
    <property type="entry name" value="ALADIPTASE"/>
</dbReference>
<comment type="caution">
    <text evidence="14">The sequence shown here is derived from an EMBL/GenBank/DDBJ whole genome shotgun (WGS) entry which is preliminary data.</text>
</comment>
<dbReference type="InterPro" id="IPR027268">
    <property type="entry name" value="Peptidase_M4/M1_CTD_sf"/>
</dbReference>
<evidence type="ECO:0000313" key="14">
    <source>
        <dbReference type="EMBL" id="GAA4386970.1"/>
    </source>
</evidence>
<dbReference type="EC" id="3.4.11.2" evidence="4"/>
<dbReference type="InterPro" id="IPR026444">
    <property type="entry name" value="Secre_tail"/>
</dbReference>
<evidence type="ECO:0000256" key="2">
    <source>
        <dbReference type="ARBA" id="ARBA00001947"/>
    </source>
</evidence>
<comment type="cofactor">
    <cofactor evidence="2">
        <name>Zn(2+)</name>
        <dbReference type="ChEBI" id="CHEBI:29105"/>
    </cofactor>
</comment>
<keyword evidence="10" id="KW-0862">Zinc</keyword>
<keyword evidence="9" id="KW-0378">Hydrolase</keyword>
<gene>
    <name evidence="14" type="ORF">GCM10023186_32150</name>
</gene>
<dbReference type="RefSeq" id="WP_345225934.1">
    <property type="nucleotide sequence ID" value="NZ_BAABHA010000010.1"/>
</dbReference>
<evidence type="ECO:0000256" key="9">
    <source>
        <dbReference type="ARBA" id="ARBA00022801"/>
    </source>
</evidence>
<evidence type="ECO:0000259" key="13">
    <source>
        <dbReference type="Pfam" id="PF01433"/>
    </source>
</evidence>
<name>A0ABP8J8Q4_9BACT</name>
<dbReference type="InterPro" id="IPR001930">
    <property type="entry name" value="Peptidase_M1"/>
</dbReference>
<dbReference type="Pfam" id="PF01433">
    <property type="entry name" value="Peptidase_M1"/>
    <property type="match status" value="1"/>
</dbReference>
<feature type="chain" id="PRO_5047436878" description="Aminopeptidase N" evidence="12">
    <location>
        <begin position="22"/>
        <end position="670"/>
    </location>
</feature>
<dbReference type="NCBIfam" id="TIGR04183">
    <property type="entry name" value="Por_Secre_tail"/>
    <property type="match status" value="1"/>
</dbReference>
<keyword evidence="11" id="KW-0482">Metalloprotease</keyword>
<dbReference type="PANTHER" id="PTHR11533">
    <property type="entry name" value="PROTEASE M1 ZINC METALLOPROTEASE"/>
    <property type="match status" value="1"/>
</dbReference>
<evidence type="ECO:0000256" key="7">
    <source>
        <dbReference type="ARBA" id="ARBA00022670"/>
    </source>
</evidence>